<protein>
    <submittedName>
        <fullName evidence="2">Uncharacterized protein</fullName>
    </submittedName>
</protein>
<reference evidence="2 3" key="1">
    <citation type="submission" date="2020-08" db="EMBL/GenBank/DDBJ databases">
        <authorList>
            <person name="Koutsovoulos G."/>
            <person name="Danchin GJ E."/>
        </authorList>
    </citation>
    <scope>NUCLEOTIDE SEQUENCE [LARGE SCALE GENOMIC DNA]</scope>
</reference>
<dbReference type="AlphaFoldDB" id="A0A6V7TNA8"/>
<sequence length="96" mass="10524">MKREINFILHYFFLFICLFSFSNASISGYSETAAVESSPTINCGDIDSTSEAKATDSNPFCVYPALVGDHPSPPRIDKVSQGPIKSLDFEAKTLII</sequence>
<proteinExistence type="predicted"/>
<evidence type="ECO:0000256" key="1">
    <source>
        <dbReference type="SAM" id="SignalP"/>
    </source>
</evidence>
<organism evidence="2 3">
    <name type="scientific">Meloidogyne enterolobii</name>
    <name type="common">Root-knot nematode worm</name>
    <name type="synonym">Meloidogyne mayaguensis</name>
    <dbReference type="NCBI Taxonomy" id="390850"/>
    <lineage>
        <taxon>Eukaryota</taxon>
        <taxon>Metazoa</taxon>
        <taxon>Ecdysozoa</taxon>
        <taxon>Nematoda</taxon>
        <taxon>Chromadorea</taxon>
        <taxon>Rhabditida</taxon>
        <taxon>Tylenchina</taxon>
        <taxon>Tylenchomorpha</taxon>
        <taxon>Tylenchoidea</taxon>
        <taxon>Meloidogynidae</taxon>
        <taxon>Meloidogyninae</taxon>
        <taxon>Meloidogyne</taxon>
    </lineage>
</organism>
<keyword evidence="1" id="KW-0732">Signal</keyword>
<evidence type="ECO:0000313" key="2">
    <source>
        <dbReference type="EMBL" id="CAD2128738.1"/>
    </source>
</evidence>
<name>A0A6V7TNA8_MELEN</name>
<evidence type="ECO:0000313" key="3">
    <source>
        <dbReference type="Proteomes" id="UP000580250"/>
    </source>
</evidence>
<accession>A0A6V7TNA8</accession>
<feature type="signal peptide" evidence="1">
    <location>
        <begin position="1"/>
        <end position="24"/>
    </location>
</feature>
<feature type="chain" id="PRO_5027857205" evidence="1">
    <location>
        <begin position="25"/>
        <end position="96"/>
    </location>
</feature>
<dbReference type="EMBL" id="CAJEWN010000007">
    <property type="protein sequence ID" value="CAD2128738.1"/>
    <property type="molecule type" value="Genomic_DNA"/>
</dbReference>
<gene>
    <name evidence="2" type="ORF">MENT_LOCUS2355</name>
</gene>
<comment type="caution">
    <text evidence="2">The sequence shown here is derived from an EMBL/GenBank/DDBJ whole genome shotgun (WGS) entry which is preliminary data.</text>
</comment>
<dbReference type="Proteomes" id="UP000580250">
    <property type="component" value="Unassembled WGS sequence"/>
</dbReference>